<dbReference type="AlphaFoldDB" id="A0A9P4Y0U4"/>
<evidence type="ECO:0000313" key="3">
    <source>
        <dbReference type="EMBL" id="KAF3764506.1"/>
    </source>
</evidence>
<dbReference type="OrthoDB" id="5236983at2759"/>
<protein>
    <recommendedName>
        <fullName evidence="2">SprT-like domain-containing protein</fullName>
    </recommendedName>
</protein>
<dbReference type="RefSeq" id="XP_040775467.1">
    <property type="nucleotide sequence ID" value="XM_040916146.1"/>
</dbReference>
<accession>A0A9P4Y0U4</accession>
<feature type="region of interest" description="Disordered" evidence="1">
    <location>
        <begin position="193"/>
        <end position="234"/>
    </location>
</feature>
<gene>
    <name evidence="3" type="ORF">M406DRAFT_241495</name>
</gene>
<organism evidence="3 4">
    <name type="scientific">Cryphonectria parasitica (strain ATCC 38755 / EP155)</name>
    <dbReference type="NCBI Taxonomy" id="660469"/>
    <lineage>
        <taxon>Eukaryota</taxon>
        <taxon>Fungi</taxon>
        <taxon>Dikarya</taxon>
        <taxon>Ascomycota</taxon>
        <taxon>Pezizomycotina</taxon>
        <taxon>Sordariomycetes</taxon>
        <taxon>Sordariomycetidae</taxon>
        <taxon>Diaporthales</taxon>
        <taxon>Cryphonectriaceae</taxon>
        <taxon>Cryphonectria-Endothia species complex</taxon>
        <taxon>Cryphonectria</taxon>
    </lineage>
</organism>
<keyword evidence="4" id="KW-1185">Reference proteome</keyword>
<dbReference type="EMBL" id="MU032348">
    <property type="protein sequence ID" value="KAF3764506.1"/>
    <property type="molecule type" value="Genomic_DNA"/>
</dbReference>
<dbReference type="GO" id="GO:0006950">
    <property type="term" value="P:response to stress"/>
    <property type="evidence" value="ECO:0007669"/>
    <property type="project" value="UniProtKB-ARBA"/>
</dbReference>
<sequence length="234" mass="26701">DLNAASRVAQHMKWAKGKVKRHERILRALIHPKAHADKRTDFELDNAALESIFSAADEIFFYGRLSHRVHWEWSSGCAQGGDSSKIIGTTALRKASPPHRDGYETLIVLSSPILRNTSYNRRLLISTFLHELIHSYLFICCGFKARHCGGHTPGFGRIAALIDQWEGHGTLRLCDIEADLEWFREEHARGPAVHAYQPNHPSHPYQHHQHPPPPPPHHHDRPRPHNNNNNNNNN</sequence>
<feature type="compositionally biased region" description="Low complexity" evidence="1">
    <location>
        <begin position="225"/>
        <end position="234"/>
    </location>
</feature>
<evidence type="ECO:0000256" key="1">
    <source>
        <dbReference type="SAM" id="MobiDB-lite"/>
    </source>
</evidence>
<feature type="domain" description="SprT-like" evidence="2">
    <location>
        <begin position="49"/>
        <end position="165"/>
    </location>
</feature>
<evidence type="ECO:0000313" key="4">
    <source>
        <dbReference type="Proteomes" id="UP000803844"/>
    </source>
</evidence>
<comment type="caution">
    <text evidence="3">The sequence shown here is derived from an EMBL/GenBank/DDBJ whole genome shotgun (WGS) entry which is preliminary data.</text>
</comment>
<dbReference type="GeneID" id="63833275"/>
<dbReference type="Pfam" id="PF10263">
    <property type="entry name" value="SprT-like"/>
    <property type="match status" value="1"/>
</dbReference>
<reference evidence="3" key="1">
    <citation type="journal article" date="2020" name="Phytopathology">
        <title>Genome sequence of the chestnut blight fungus Cryphonectria parasitica EP155: A fundamental resource for an archetypical invasive plant pathogen.</title>
        <authorList>
            <person name="Crouch J.A."/>
            <person name="Dawe A."/>
            <person name="Aerts A."/>
            <person name="Barry K."/>
            <person name="Churchill A.C.L."/>
            <person name="Grimwood J."/>
            <person name="Hillman B."/>
            <person name="Milgroom M.G."/>
            <person name="Pangilinan J."/>
            <person name="Smith M."/>
            <person name="Salamov A."/>
            <person name="Schmutz J."/>
            <person name="Yadav J."/>
            <person name="Grigoriev I.V."/>
            <person name="Nuss D."/>
        </authorList>
    </citation>
    <scope>NUCLEOTIDE SEQUENCE</scope>
    <source>
        <strain evidence="3">EP155</strain>
    </source>
</reference>
<name>A0A9P4Y0U4_CRYP1</name>
<feature type="non-terminal residue" evidence="3">
    <location>
        <position position="234"/>
    </location>
</feature>
<feature type="compositionally biased region" description="Basic residues" evidence="1">
    <location>
        <begin position="205"/>
        <end position="224"/>
    </location>
</feature>
<evidence type="ECO:0000259" key="2">
    <source>
        <dbReference type="Pfam" id="PF10263"/>
    </source>
</evidence>
<proteinExistence type="predicted"/>
<feature type="non-terminal residue" evidence="3">
    <location>
        <position position="1"/>
    </location>
</feature>
<dbReference type="Proteomes" id="UP000803844">
    <property type="component" value="Unassembled WGS sequence"/>
</dbReference>
<dbReference type="InterPro" id="IPR006640">
    <property type="entry name" value="SprT-like_domain"/>
</dbReference>